<organism evidence="2 3">
    <name type="scientific">Ceratodon purpureus</name>
    <name type="common">Fire moss</name>
    <name type="synonym">Dicranum purpureum</name>
    <dbReference type="NCBI Taxonomy" id="3225"/>
    <lineage>
        <taxon>Eukaryota</taxon>
        <taxon>Viridiplantae</taxon>
        <taxon>Streptophyta</taxon>
        <taxon>Embryophyta</taxon>
        <taxon>Bryophyta</taxon>
        <taxon>Bryophytina</taxon>
        <taxon>Bryopsida</taxon>
        <taxon>Dicranidae</taxon>
        <taxon>Pseudoditrichales</taxon>
        <taxon>Ditrichaceae</taxon>
        <taxon>Ceratodon</taxon>
    </lineage>
</organism>
<keyword evidence="1" id="KW-0732">Signal</keyword>
<dbReference type="EMBL" id="CM026429">
    <property type="protein sequence ID" value="KAG0564759.1"/>
    <property type="molecule type" value="Genomic_DNA"/>
</dbReference>
<sequence>MGCLCSLLLQILRIGILLNLFFNEAHVSSGTRNYGYLRIHVTLAFCRILY</sequence>
<dbReference type="AlphaFoldDB" id="A0A8T0H345"/>
<comment type="caution">
    <text evidence="2">The sequence shown here is derived from an EMBL/GenBank/DDBJ whole genome shotgun (WGS) entry which is preliminary data.</text>
</comment>
<evidence type="ECO:0000256" key="1">
    <source>
        <dbReference type="SAM" id="SignalP"/>
    </source>
</evidence>
<keyword evidence="3" id="KW-1185">Reference proteome</keyword>
<proteinExistence type="predicted"/>
<feature type="chain" id="PRO_5035888419" evidence="1">
    <location>
        <begin position="31"/>
        <end position="50"/>
    </location>
</feature>
<reference evidence="2" key="1">
    <citation type="submission" date="2020-06" db="EMBL/GenBank/DDBJ databases">
        <title>WGS assembly of Ceratodon purpureus strain R40.</title>
        <authorList>
            <person name="Carey S.B."/>
            <person name="Jenkins J."/>
            <person name="Shu S."/>
            <person name="Lovell J.T."/>
            <person name="Sreedasyam A."/>
            <person name="Maumus F."/>
            <person name="Tiley G.P."/>
            <person name="Fernandez-Pozo N."/>
            <person name="Barry K."/>
            <person name="Chen C."/>
            <person name="Wang M."/>
            <person name="Lipzen A."/>
            <person name="Daum C."/>
            <person name="Saski C.A."/>
            <person name="Payton A.C."/>
            <person name="Mcbreen J.C."/>
            <person name="Conrad R.E."/>
            <person name="Kollar L.M."/>
            <person name="Olsson S."/>
            <person name="Huttunen S."/>
            <person name="Landis J.B."/>
            <person name="Wickett N.J."/>
            <person name="Johnson M.G."/>
            <person name="Rensing S.A."/>
            <person name="Grimwood J."/>
            <person name="Schmutz J."/>
            <person name="Mcdaniel S.F."/>
        </authorList>
    </citation>
    <scope>NUCLEOTIDE SEQUENCE</scope>
    <source>
        <strain evidence="2">R40</strain>
    </source>
</reference>
<dbReference type="Proteomes" id="UP000822688">
    <property type="component" value="Chromosome 8"/>
</dbReference>
<feature type="signal peptide" evidence="1">
    <location>
        <begin position="1"/>
        <end position="30"/>
    </location>
</feature>
<accession>A0A8T0H345</accession>
<evidence type="ECO:0000313" key="3">
    <source>
        <dbReference type="Proteomes" id="UP000822688"/>
    </source>
</evidence>
<protein>
    <submittedName>
        <fullName evidence="2">Uncharacterized protein</fullName>
    </submittedName>
</protein>
<gene>
    <name evidence="2" type="ORF">KC19_8G137500</name>
</gene>
<name>A0A8T0H345_CERPU</name>
<evidence type="ECO:0000313" key="2">
    <source>
        <dbReference type="EMBL" id="KAG0564759.1"/>
    </source>
</evidence>